<accession>A0A1L5BT45</accession>
<dbReference type="EMBL" id="CP013070">
    <property type="protein sequence ID" value="APL96023.1"/>
    <property type="molecule type" value="Genomic_DNA"/>
</dbReference>
<reference evidence="1 2" key="1">
    <citation type="journal article" date="2012" name="J. Bacteriol.">
        <title>Genome sequence of Sphingobium indicum B90A, a hexachlorocyclohexane-degrading bacterium.</title>
        <authorList>
            <person name="Anand S."/>
            <person name="Sangwan N."/>
            <person name="Lata P."/>
            <person name="Kaur J."/>
            <person name="Dua A."/>
            <person name="Singh A.K."/>
            <person name="Verma M."/>
            <person name="Kaur J."/>
            <person name="Khurana J.P."/>
            <person name="Khurana P."/>
            <person name="Mathur S."/>
            <person name="Lal R."/>
        </authorList>
    </citation>
    <scope>NUCLEOTIDE SEQUENCE [LARGE SCALE GENOMIC DNA]</scope>
    <source>
        <strain evidence="2">DSM 16412 / CCM 7286 / MTCC 6364 / B90A</strain>
    </source>
</reference>
<dbReference type="KEGG" id="sinb:SIDU_16740"/>
<gene>
    <name evidence="1" type="ORF">SIDU_16740</name>
</gene>
<evidence type="ECO:0000313" key="2">
    <source>
        <dbReference type="Proteomes" id="UP000004550"/>
    </source>
</evidence>
<proteinExistence type="predicted"/>
<protein>
    <submittedName>
        <fullName evidence="1">Uncharacterized protein</fullName>
    </submittedName>
</protein>
<evidence type="ECO:0000313" key="1">
    <source>
        <dbReference type="EMBL" id="APL96023.1"/>
    </source>
</evidence>
<dbReference type="Proteomes" id="UP000004550">
    <property type="component" value="Chromosome"/>
</dbReference>
<dbReference type="RefSeq" id="WP_007682953.1">
    <property type="nucleotide sequence ID" value="NZ_CP013070.1"/>
</dbReference>
<sequence length="433" mass="48286">MQLLRPTALEDLATYLPRFLSLVGRERWFKRADQLDEEQRRSPYRWKIVADYHWLELAISFQCDVLAKEGRLLPEYADTQARAGLHFAATVVEVHDALNDKGKNALIGRLRDALKAETGFAALYLEMDVAQRLAIDGFHLEFPDLEGTGQFDVAFSLENIRGEVECKSLSADAGRQIHRKDFYRFIEAMTPAFATQMKRSRREVILVDLADRLSAKLSDQKQLRNNLTELLLSGNNGNAASAPFEITMLNFDEEMQGVTINNQATLSAACQSRWGHNCHVAGAITEDAGCLIVMRSKKEDDTSKPLLAAMRKAATQFSGDHPAFIAVQFNEIDPADLMLPHLRRRAGILSYALFLHYGAEHVNATCFSGFDGLVEHEGNVASPCFCIPNPEPRFSLNSLDIPTFLQSIPDQQFAGLIGAPMPAPDTSNIPFDK</sequence>
<organism evidence="1 2">
    <name type="scientific">Sphingobium indicum (strain DSM 16412 / CCM 7286 / MTCC 6364 / B90A)</name>
    <dbReference type="NCBI Taxonomy" id="861109"/>
    <lineage>
        <taxon>Bacteria</taxon>
        <taxon>Pseudomonadati</taxon>
        <taxon>Pseudomonadota</taxon>
        <taxon>Alphaproteobacteria</taxon>
        <taxon>Sphingomonadales</taxon>
        <taxon>Sphingomonadaceae</taxon>
        <taxon>Sphingobium</taxon>
    </lineage>
</organism>
<dbReference type="AlphaFoldDB" id="A0A1L5BT45"/>
<name>A0A1L5BT45_SPHIB</name>